<dbReference type="Gene3D" id="3.40.50.300">
    <property type="entry name" value="P-loop containing nucleotide triphosphate hydrolases"/>
    <property type="match status" value="1"/>
</dbReference>
<proteinExistence type="inferred from homology"/>
<dbReference type="SMART" id="SM00173">
    <property type="entry name" value="RAS"/>
    <property type="match status" value="1"/>
</dbReference>
<dbReference type="PANTHER" id="PTHR45775:SF1">
    <property type="entry name" value="RAD, GEM_KIR FAMILY MEMBER 3, ISOFORM E"/>
    <property type="match status" value="1"/>
</dbReference>
<evidence type="ECO:0000256" key="2">
    <source>
        <dbReference type="ARBA" id="ARBA00022553"/>
    </source>
</evidence>
<dbReference type="KEGG" id="csol:105367758"/>
<dbReference type="GO" id="GO:0005525">
    <property type="term" value="F:GTP binding"/>
    <property type="evidence" value="ECO:0007669"/>
    <property type="project" value="InterPro"/>
</dbReference>
<sequence>MMAESQHQHQSLRRKTRSASICAPGSSSMEQMLSAMPPLAGKYGREPRMTNAGKKDSGSATPESSSTPTRRRRPATRSQSARVSGANKSIRRRAAQQAAAQHDYPSEGSGVRSAHCSSEPRLTDNDVSPGLRRRGSRRGQSVHHAHHRKVNAYLDVPDANASPVQRDDLLDEDLYRLRSFSLTSKGVINRGDSFRKKRSRSNSLAPAEGEPEEISKSSPPKDVASYNVAVLGARGVGKSALVSQFMSSEGINAYEHVRQRDGPSEQSVFVMLNGEESELRFVDVTNIKELEKIPQTHAYVVLYSVIDKASFQRAEDLLSRLYEQDIRSRPIILVGNKIDLVRSRVVSSQDGKCLACTYRSKFAEISVGISHNIDDLLVGILSQIRLKVNQGQAGGSGGSAMDSDHWYKSRGVVRASMKARQMLTWLFGKEDRKFKNCENLHVL</sequence>
<reference evidence="5" key="1">
    <citation type="submission" date="2025-08" db="UniProtKB">
        <authorList>
            <consortium name="RefSeq"/>
        </authorList>
    </citation>
    <scope>IDENTIFICATION</scope>
</reference>
<feature type="region of interest" description="Disordered" evidence="3">
    <location>
        <begin position="1"/>
        <end position="163"/>
    </location>
</feature>
<feature type="compositionally biased region" description="Low complexity" evidence="3">
    <location>
        <begin position="59"/>
        <end position="68"/>
    </location>
</feature>
<dbReference type="GO" id="GO:0003924">
    <property type="term" value="F:GTPase activity"/>
    <property type="evidence" value="ECO:0007669"/>
    <property type="project" value="InterPro"/>
</dbReference>
<dbReference type="GO" id="GO:0005886">
    <property type="term" value="C:plasma membrane"/>
    <property type="evidence" value="ECO:0007669"/>
    <property type="project" value="TreeGrafter"/>
</dbReference>
<dbReference type="SUPFAM" id="SSF52540">
    <property type="entry name" value="P-loop containing nucleoside triphosphate hydrolases"/>
    <property type="match status" value="1"/>
</dbReference>
<protein>
    <submittedName>
        <fullName evidence="5">GTP-binding protein REM 1</fullName>
    </submittedName>
</protein>
<dbReference type="Pfam" id="PF00071">
    <property type="entry name" value="Ras"/>
    <property type="match status" value="1"/>
</dbReference>
<accession>A0AAJ7E1X2</accession>
<evidence type="ECO:0000313" key="5">
    <source>
        <dbReference type="RefSeq" id="XP_011504834.1"/>
    </source>
</evidence>
<evidence type="ECO:0000256" key="1">
    <source>
        <dbReference type="ARBA" id="ARBA00008846"/>
    </source>
</evidence>
<dbReference type="PROSITE" id="PS51419">
    <property type="entry name" value="RAB"/>
    <property type="match status" value="1"/>
</dbReference>
<dbReference type="CTD" id="5740446"/>
<dbReference type="FunFam" id="3.40.50.300:FF:000664">
    <property type="entry name" value="Uncharacterized protein, isoform B"/>
    <property type="match status" value="1"/>
</dbReference>
<dbReference type="GeneID" id="105367758"/>
<dbReference type="InterPro" id="IPR027417">
    <property type="entry name" value="P-loop_NTPase"/>
</dbReference>
<organism evidence="4 5">
    <name type="scientific">Ceratosolen solmsi marchali</name>
    <dbReference type="NCBI Taxonomy" id="326594"/>
    <lineage>
        <taxon>Eukaryota</taxon>
        <taxon>Metazoa</taxon>
        <taxon>Ecdysozoa</taxon>
        <taxon>Arthropoda</taxon>
        <taxon>Hexapoda</taxon>
        <taxon>Insecta</taxon>
        <taxon>Pterygota</taxon>
        <taxon>Neoptera</taxon>
        <taxon>Endopterygota</taxon>
        <taxon>Hymenoptera</taxon>
        <taxon>Apocrita</taxon>
        <taxon>Proctotrupomorpha</taxon>
        <taxon>Chalcidoidea</taxon>
        <taxon>Agaonidae</taxon>
        <taxon>Agaoninae</taxon>
        <taxon>Ceratosolen</taxon>
    </lineage>
</organism>
<dbReference type="GO" id="GO:0005246">
    <property type="term" value="F:calcium channel regulator activity"/>
    <property type="evidence" value="ECO:0007669"/>
    <property type="project" value="TreeGrafter"/>
</dbReference>
<dbReference type="SMART" id="SM00175">
    <property type="entry name" value="RAB"/>
    <property type="match status" value="1"/>
</dbReference>
<dbReference type="PROSITE" id="PS51421">
    <property type="entry name" value="RAS"/>
    <property type="match status" value="1"/>
</dbReference>
<feature type="compositionally biased region" description="Basic residues" evidence="3">
    <location>
        <begin position="131"/>
        <end position="150"/>
    </location>
</feature>
<comment type="similarity">
    <text evidence="1">Belongs to the small GTPase superfamily. RGK family.</text>
</comment>
<gene>
    <name evidence="5" type="primary">LOC105367758</name>
</gene>
<dbReference type="RefSeq" id="XP_011504834.1">
    <property type="nucleotide sequence ID" value="XM_011506532.1"/>
</dbReference>
<dbReference type="AlphaFoldDB" id="A0AAJ7E1X2"/>
<keyword evidence="4" id="KW-1185">Reference proteome</keyword>
<evidence type="ECO:0000256" key="3">
    <source>
        <dbReference type="SAM" id="MobiDB-lite"/>
    </source>
</evidence>
<dbReference type="InterPro" id="IPR051641">
    <property type="entry name" value="RGK_GTP-binding_reg"/>
</dbReference>
<keyword evidence="2" id="KW-0597">Phosphoprotein</keyword>
<name>A0AAJ7E1X2_9HYME</name>
<feature type="compositionally biased region" description="Basic and acidic residues" evidence="3">
    <location>
        <begin position="43"/>
        <end position="57"/>
    </location>
</feature>
<feature type="region of interest" description="Disordered" evidence="3">
    <location>
        <begin position="193"/>
        <end position="221"/>
    </location>
</feature>
<evidence type="ECO:0000313" key="4">
    <source>
        <dbReference type="Proteomes" id="UP000695007"/>
    </source>
</evidence>
<dbReference type="InterPro" id="IPR001806">
    <property type="entry name" value="Small_GTPase"/>
</dbReference>
<dbReference type="PANTHER" id="PTHR45775">
    <property type="entry name" value="RAD, GEM/KIR FAMILY MEMBER 2, ISOFORM C"/>
    <property type="match status" value="1"/>
</dbReference>
<dbReference type="Proteomes" id="UP000695007">
    <property type="component" value="Unplaced"/>
</dbReference>
<dbReference type="PRINTS" id="PR00449">
    <property type="entry name" value="RASTRNSFRMNG"/>
</dbReference>